<keyword evidence="1" id="KW-0805">Transcription regulation</keyword>
<dbReference type="SMART" id="SM00342">
    <property type="entry name" value="HTH_ARAC"/>
    <property type="match status" value="1"/>
</dbReference>
<dbReference type="RefSeq" id="WP_115832170.1">
    <property type="nucleotide sequence ID" value="NZ_QNUL01000014.1"/>
</dbReference>
<dbReference type="AlphaFoldDB" id="A0A3D8YC41"/>
<keyword evidence="3" id="KW-0804">Transcription</keyword>
<dbReference type="PROSITE" id="PS01124">
    <property type="entry name" value="HTH_ARAC_FAMILY_2"/>
    <property type="match status" value="1"/>
</dbReference>
<feature type="domain" description="HTH araC/xylS-type" evidence="4">
    <location>
        <begin position="191"/>
        <end position="289"/>
    </location>
</feature>
<dbReference type="PANTHER" id="PTHR43280:SF32">
    <property type="entry name" value="TRANSCRIPTIONAL REGULATORY PROTEIN"/>
    <property type="match status" value="1"/>
</dbReference>
<gene>
    <name evidence="5" type="ORF">DSL64_17300</name>
</gene>
<dbReference type="InterPro" id="IPR009057">
    <property type="entry name" value="Homeodomain-like_sf"/>
</dbReference>
<evidence type="ECO:0000256" key="3">
    <source>
        <dbReference type="ARBA" id="ARBA00023163"/>
    </source>
</evidence>
<dbReference type="EMBL" id="QNUL01000014">
    <property type="protein sequence ID" value="REA59753.1"/>
    <property type="molecule type" value="Genomic_DNA"/>
</dbReference>
<dbReference type="OrthoDB" id="9793451at2"/>
<dbReference type="Proteomes" id="UP000256373">
    <property type="component" value="Unassembled WGS sequence"/>
</dbReference>
<name>A0A3D8YC41_9BACT</name>
<dbReference type="GO" id="GO:0043565">
    <property type="term" value="F:sequence-specific DNA binding"/>
    <property type="evidence" value="ECO:0007669"/>
    <property type="project" value="InterPro"/>
</dbReference>
<dbReference type="PANTHER" id="PTHR43280">
    <property type="entry name" value="ARAC-FAMILY TRANSCRIPTIONAL REGULATOR"/>
    <property type="match status" value="1"/>
</dbReference>
<dbReference type="Gene3D" id="2.60.120.10">
    <property type="entry name" value="Jelly Rolls"/>
    <property type="match status" value="1"/>
</dbReference>
<dbReference type="InterPro" id="IPR014710">
    <property type="entry name" value="RmlC-like_jellyroll"/>
</dbReference>
<proteinExistence type="predicted"/>
<evidence type="ECO:0000256" key="2">
    <source>
        <dbReference type="ARBA" id="ARBA00023125"/>
    </source>
</evidence>
<dbReference type="InterPro" id="IPR003313">
    <property type="entry name" value="AraC-bd"/>
</dbReference>
<sequence>MLNRHTAIPRLDICTLSDYKEDDLMISRLSDYLRDHQNLIFPHRHSFYHLVFFTDGEGRHTIDFQSFDVKRNQIYFMVPGQVHAWHFEGEMKGFVINFSGTFFQSFLLRPDYLESFSFLDGVTEDAVLNLDNALAGDVKGLFEALITQSERDGNMQIDMIRLILLQIFITIEQGHPHSSRLLVPLQNAVVRSFLKLIEAHFVNKRLPGDYAELLNVSPNHLNALAKEHLGKQAGEVIRERVLLEAKRLLIMPELTVAEVAYRLNFNDNSYFTRFFRKYAGITPEAFRLNSISN</sequence>
<dbReference type="InterPro" id="IPR037923">
    <property type="entry name" value="HTH-like"/>
</dbReference>
<accession>A0A3D8YC41</accession>
<dbReference type="Gene3D" id="1.10.10.60">
    <property type="entry name" value="Homeodomain-like"/>
    <property type="match status" value="1"/>
</dbReference>
<comment type="caution">
    <text evidence="5">The sequence shown here is derived from an EMBL/GenBank/DDBJ whole genome shotgun (WGS) entry which is preliminary data.</text>
</comment>
<reference evidence="5 6" key="1">
    <citation type="submission" date="2018-07" db="EMBL/GenBank/DDBJ databases">
        <title>Dyadobacter roseus sp. nov., isolated from rose rhizosphere soil.</title>
        <authorList>
            <person name="Chen L."/>
        </authorList>
    </citation>
    <scope>NUCLEOTIDE SEQUENCE [LARGE SCALE GENOMIC DNA]</scope>
    <source>
        <strain evidence="5 6">RS19</strain>
    </source>
</reference>
<protein>
    <submittedName>
        <fullName evidence="5">AraC family transcriptional regulator</fullName>
    </submittedName>
</protein>
<dbReference type="SUPFAM" id="SSF46689">
    <property type="entry name" value="Homeodomain-like"/>
    <property type="match status" value="1"/>
</dbReference>
<dbReference type="Pfam" id="PF12833">
    <property type="entry name" value="HTH_18"/>
    <property type="match status" value="1"/>
</dbReference>
<dbReference type="InterPro" id="IPR020449">
    <property type="entry name" value="Tscrpt_reg_AraC-type_HTH"/>
</dbReference>
<evidence type="ECO:0000313" key="5">
    <source>
        <dbReference type="EMBL" id="REA59753.1"/>
    </source>
</evidence>
<dbReference type="SUPFAM" id="SSF51215">
    <property type="entry name" value="Regulatory protein AraC"/>
    <property type="match status" value="1"/>
</dbReference>
<dbReference type="InterPro" id="IPR018060">
    <property type="entry name" value="HTH_AraC"/>
</dbReference>
<dbReference type="GO" id="GO:0003700">
    <property type="term" value="F:DNA-binding transcription factor activity"/>
    <property type="evidence" value="ECO:0007669"/>
    <property type="project" value="InterPro"/>
</dbReference>
<evidence type="ECO:0000313" key="6">
    <source>
        <dbReference type="Proteomes" id="UP000256373"/>
    </source>
</evidence>
<dbReference type="Pfam" id="PF02311">
    <property type="entry name" value="AraC_binding"/>
    <property type="match status" value="1"/>
</dbReference>
<evidence type="ECO:0000259" key="4">
    <source>
        <dbReference type="PROSITE" id="PS01124"/>
    </source>
</evidence>
<evidence type="ECO:0000256" key="1">
    <source>
        <dbReference type="ARBA" id="ARBA00023015"/>
    </source>
</evidence>
<dbReference type="PRINTS" id="PR00032">
    <property type="entry name" value="HTHARAC"/>
</dbReference>
<keyword evidence="2" id="KW-0238">DNA-binding</keyword>
<organism evidence="5 6">
    <name type="scientific">Dyadobacter luteus</name>
    <dbReference type="NCBI Taxonomy" id="2259619"/>
    <lineage>
        <taxon>Bacteria</taxon>
        <taxon>Pseudomonadati</taxon>
        <taxon>Bacteroidota</taxon>
        <taxon>Cytophagia</taxon>
        <taxon>Cytophagales</taxon>
        <taxon>Spirosomataceae</taxon>
        <taxon>Dyadobacter</taxon>
    </lineage>
</organism>
<keyword evidence="6" id="KW-1185">Reference proteome</keyword>